<reference evidence="4 6" key="1">
    <citation type="submission" date="2024-11" db="EMBL/GenBank/DDBJ databases">
        <title>Chromosome-level genome assembly of the freshwater bivalve Anodonta woodiana.</title>
        <authorList>
            <person name="Chen X."/>
        </authorList>
    </citation>
    <scope>NUCLEOTIDE SEQUENCE [LARGE SCALE GENOMIC DNA]</scope>
    <source>
        <strain evidence="4">MN2024</strain>
        <tissue evidence="4">Gills</tissue>
    </source>
</reference>
<evidence type="ECO:0000313" key="6">
    <source>
        <dbReference type="Proteomes" id="UP001634394"/>
    </source>
</evidence>
<evidence type="ECO:0000313" key="3">
    <source>
        <dbReference type="EMBL" id="KAL3855127.1"/>
    </source>
</evidence>
<dbReference type="Proteomes" id="UP001634394">
    <property type="component" value="Unassembled WGS sequence"/>
</dbReference>
<gene>
    <name evidence="3" type="ORF">ACJMK2_014354</name>
    <name evidence="4" type="ORF">ACJMK2_014355</name>
    <name evidence="5" type="ORF">ACJMK2_014356</name>
</gene>
<dbReference type="EMBL" id="JBJQND010000014">
    <property type="protein sequence ID" value="KAL3855127.1"/>
    <property type="molecule type" value="Genomic_DNA"/>
</dbReference>
<protein>
    <submittedName>
        <fullName evidence="4">Uncharacterized protein</fullName>
    </submittedName>
</protein>
<comment type="caution">
    <text evidence="4">The sequence shown here is derived from an EMBL/GenBank/DDBJ whole genome shotgun (WGS) entry which is preliminary data.</text>
</comment>
<sequence length="545" mass="63975">MLSQQDNIDDVDIERISQNSFDVAQDMLDNETEDNTNSRPELELSEMDDMEKSKRNDKLSEDIYIIFHFIEGENNYSDMKSCISKWALKHNYETRSSQRLNFFRSDCISQSPKAPVNDNALQRTDEDDDRMSTIFAQIAIMNDKFEEKFSRLENQLSDIITQTENDILNLKSNLVETTKKLEEANSHIEQMKIKEEKLINDNRGMYFQMSSMATRENEIKELSSQIHQHLDVIMKKINCIEGKLDTICTRHKLFFNQSNKGSGKKEDLRMKENHENHELSAYKESRHVITPSIHQENIVHEQKEIHKESVKVLPAKLHSNGPAMFTLNDFPPLSQNDQTNITENVSRNQRTEVTSYNENTSTHNQQKKLRSEDRANININEGLNQDQIAYNKSPNDQRMFSNNEERLKMKETSYRHIETIITRPNQKNIESDVFEPVVRNKIRRILLSNVKSRKNIDVVRTAIITQCKEEGVTVTFVRLIKERPHSDGSSIYTFRLNILDKDFEMMMSNESFWSSGIKCREWITNRKWREGYSLDETHDNYKAYS</sequence>
<organism evidence="4 6">
    <name type="scientific">Sinanodonta woodiana</name>
    <name type="common">Chinese pond mussel</name>
    <name type="synonym">Anodonta woodiana</name>
    <dbReference type="NCBI Taxonomy" id="1069815"/>
    <lineage>
        <taxon>Eukaryota</taxon>
        <taxon>Metazoa</taxon>
        <taxon>Spiralia</taxon>
        <taxon>Lophotrochozoa</taxon>
        <taxon>Mollusca</taxon>
        <taxon>Bivalvia</taxon>
        <taxon>Autobranchia</taxon>
        <taxon>Heteroconchia</taxon>
        <taxon>Palaeoheterodonta</taxon>
        <taxon>Unionida</taxon>
        <taxon>Unionoidea</taxon>
        <taxon>Unionidae</taxon>
        <taxon>Unioninae</taxon>
        <taxon>Sinanodonta</taxon>
    </lineage>
</organism>
<proteinExistence type="predicted"/>
<evidence type="ECO:0000313" key="5">
    <source>
        <dbReference type="EMBL" id="KAL3855129.1"/>
    </source>
</evidence>
<name>A0ABD3V2X7_SINWO</name>
<feature type="coiled-coil region" evidence="1">
    <location>
        <begin position="142"/>
        <end position="201"/>
    </location>
</feature>
<keyword evidence="6" id="KW-1185">Reference proteome</keyword>
<dbReference type="AlphaFoldDB" id="A0ABD3V2X7"/>
<dbReference type="EMBL" id="JBJQND010000014">
    <property type="protein sequence ID" value="KAL3855129.1"/>
    <property type="molecule type" value="Genomic_DNA"/>
</dbReference>
<feature type="region of interest" description="Disordered" evidence="2">
    <location>
        <begin position="28"/>
        <end position="53"/>
    </location>
</feature>
<evidence type="ECO:0000313" key="4">
    <source>
        <dbReference type="EMBL" id="KAL3855128.1"/>
    </source>
</evidence>
<accession>A0ABD3V2X7</accession>
<evidence type="ECO:0000256" key="1">
    <source>
        <dbReference type="SAM" id="Coils"/>
    </source>
</evidence>
<evidence type="ECO:0000256" key="2">
    <source>
        <dbReference type="SAM" id="MobiDB-lite"/>
    </source>
</evidence>
<dbReference type="EMBL" id="JBJQND010000014">
    <property type="protein sequence ID" value="KAL3855128.1"/>
    <property type="molecule type" value="Genomic_DNA"/>
</dbReference>
<keyword evidence="1" id="KW-0175">Coiled coil</keyword>